<evidence type="ECO:0000313" key="2">
    <source>
        <dbReference type="Proteomes" id="UP000016934"/>
    </source>
</evidence>
<evidence type="ECO:0000313" key="1">
    <source>
        <dbReference type="EMBL" id="EMD68667.1"/>
    </source>
</evidence>
<sequence length="81" mass="9586">MPYAQARLCTSKTPPSLPLHPRTWLFLSLSFFPAHTLFSNNLVLPGSLRRCIYVTRNFYVTFPRICWEEIRVRTGVRMSYY</sequence>
<keyword evidence="2" id="KW-1185">Reference proteome</keyword>
<dbReference type="RefSeq" id="XP_007696211.1">
    <property type="nucleotide sequence ID" value="XM_007698021.1"/>
</dbReference>
<gene>
    <name evidence="1" type="ORF">COCSADRAFT_275271</name>
</gene>
<dbReference type="Proteomes" id="UP000016934">
    <property type="component" value="Unassembled WGS sequence"/>
</dbReference>
<dbReference type="EMBL" id="KB445638">
    <property type="protein sequence ID" value="EMD68667.1"/>
    <property type="molecule type" value="Genomic_DNA"/>
</dbReference>
<dbReference type="KEGG" id="bsc:COCSADRAFT_275271"/>
<dbReference type="HOGENOM" id="CLU_2573723_0_0_1"/>
<proteinExistence type="predicted"/>
<dbReference type="AlphaFoldDB" id="M2TIZ1"/>
<accession>M2TIZ1</accession>
<organism evidence="1 2">
    <name type="scientific">Cochliobolus sativus (strain ND90Pr / ATCC 201652)</name>
    <name type="common">Common root rot and spot blotch fungus</name>
    <name type="synonym">Bipolaris sorokiniana</name>
    <dbReference type="NCBI Taxonomy" id="665912"/>
    <lineage>
        <taxon>Eukaryota</taxon>
        <taxon>Fungi</taxon>
        <taxon>Dikarya</taxon>
        <taxon>Ascomycota</taxon>
        <taxon>Pezizomycotina</taxon>
        <taxon>Dothideomycetes</taxon>
        <taxon>Pleosporomycetidae</taxon>
        <taxon>Pleosporales</taxon>
        <taxon>Pleosporineae</taxon>
        <taxon>Pleosporaceae</taxon>
        <taxon>Bipolaris</taxon>
    </lineage>
</organism>
<reference evidence="1 2" key="1">
    <citation type="journal article" date="2012" name="PLoS Pathog.">
        <title>Diverse lifestyles and strategies of plant pathogenesis encoded in the genomes of eighteen Dothideomycetes fungi.</title>
        <authorList>
            <person name="Ohm R.A."/>
            <person name="Feau N."/>
            <person name="Henrissat B."/>
            <person name="Schoch C.L."/>
            <person name="Horwitz B.A."/>
            <person name="Barry K.W."/>
            <person name="Condon B.J."/>
            <person name="Copeland A.C."/>
            <person name="Dhillon B."/>
            <person name="Glaser F."/>
            <person name="Hesse C.N."/>
            <person name="Kosti I."/>
            <person name="LaButti K."/>
            <person name="Lindquist E.A."/>
            <person name="Lucas S."/>
            <person name="Salamov A.A."/>
            <person name="Bradshaw R.E."/>
            <person name="Ciuffetti L."/>
            <person name="Hamelin R.C."/>
            <person name="Kema G.H.J."/>
            <person name="Lawrence C."/>
            <person name="Scott J.A."/>
            <person name="Spatafora J.W."/>
            <person name="Turgeon B.G."/>
            <person name="de Wit P.J.G.M."/>
            <person name="Zhong S."/>
            <person name="Goodwin S.B."/>
            <person name="Grigoriev I.V."/>
        </authorList>
    </citation>
    <scope>NUCLEOTIDE SEQUENCE [LARGE SCALE GENOMIC DNA]</scope>
    <source>
        <strain evidence="2">ND90Pr / ATCC 201652</strain>
    </source>
</reference>
<reference evidence="2" key="2">
    <citation type="journal article" date="2013" name="PLoS Genet.">
        <title>Comparative genome structure, secondary metabolite, and effector coding capacity across Cochliobolus pathogens.</title>
        <authorList>
            <person name="Condon B.J."/>
            <person name="Leng Y."/>
            <person name="Wu D."/>
            <person name="Bushley K.E."/>
            <person name="Ohm R.A."/>
            <person name="Otillar R."/>
            <person name="Martin J."/>
            <person name="Schackwitz W."/>
            <person name="Grimwood J."/>
            <person name="MohdZainudin N."/>
            <person name="Xue C."/>
            <person name="Wang R."/>
            <person name="Manning V.A."/>
            <person name="Dhillon B."/>
            <person name="Tu Z.J."/>
            <person name="Steffenson B.J."/>
            <person name="Salamov A."/>
            <person name="Sun H."/>
            <person name="Lowry S."/>
            <person name="LaButti K."/>
            <person name="Han J."/>
            <person name="Copeland A."/>
            <person name="Lindquist E."/>
            <person name="Barry K."/>
            <person name="Schmutz J."/>
            <person name="Baker S.E."/>
            <person name="Ciuffetti L.M."/>
            <person name="Grigoriev I.V."/>
            <person name="Zhong S."/>
            <person name="Turgeon B.G."/>
        </authorList>
    </citation>
    <scope>NUCLEOTIDE SEQUENCE [LARGE SCALE GENOMIC DNA]</scope>
    <source>
        <strain evidence="2">ND90Pr / ATCC 201652</strain>
    </source>
</reference>
<name>M2TIZ1_COCSN</name>
<dbReference type="GeneID" id="19135694"/>
<protein>
    <submittedName>
        <fullName evidence="1">Uncharacterized protein</fullName>
    </submittedName>
</protein>